<gene>
    <name evidence="1" type="ORF">LCGC14_3109480</name>
</gene>
<protein>
    <submittedName>
        <fullName evidence="1">Uncharacterized protein</fullName>
    </submittedName>
</protein>
<reference evidence="1" key="1">
    <citation type="journal article" date="2015" name="Nature">
        <title>Complex archaea that bridge the gap between prokaryotes and eukaryotes.</title>
        <authorList>
            <person name="Spang A."/>
            <person name="Saw J.H."/>
            <person name="Jorgensen S.L."/>
            <person name="Zaremba-Niedzwiedzka K."/>
            <person name="Martijn J."/>
            <person name="Lind A.E."/>
            <person name="van Eijk R."/>
            <person name="Schleper C."/>
            <person name="Guy L."/>
            <person name="Ettema T.J."/>
        </authorList>
    </citation>
    <scope>NUCLEOTIDE SEQUENCE</scope>
</reference>
<name>A0A0F8W5Y4_9ZZZZ</name>
<accession>A0A0F8W5Y4</accession>
<dbReference type="EMBL" id="LAZR01067243">
    <property type="protein sequence ID" value="KKK51983.1"/>
    <property type="molecule type" value="Genomic_DNA"/>
</dbReference>
<comment type="caution">
    <text evidence="1">The sequence shown here is derived from an EMBL/GenBank/DDBJ whole genome shotgun (WGS) entry which is preliminary data.</text>
</comment>
<evidence type="ECO:0000313" key="1">
    <source>
        <dbReference type="EMBL" id="KKK51983.1"/>
    </source>
</evidence>
<feature type="non-terminal residue" evidence="1">
    <location>
        <position position="1"/>
    </location>
</feature>
<proteinExistence type="predicted"/>
<sequence length="52" mass="5609">QNVGDYIRTLVKAANGVGAVVTKTTDGGYLIAFAANTNQWFYDDEVSPVEDN</sequence>
<dbReference type="AlphaFoldDB" id="A0A0F8W5Y4"/>
<organism evidence="1">
    <name type="scientific">marine sediment metagenome</name>
    <dbReference type="NCBI Taxonomy" id="412755"/>
    <lineage>
        <taxon>unclassified sequences</taxon>
        <taxon>metagenomes</taxon>
        <taxon>ecological metagenomes</taxon>
    </lineage>
</organism>